<dbReference type="AlphaFoldDB" id="Q7VAR3"/>
<keyword evidence="1" id="KW-0472">Membrane</keyword>
<reference evidence="2 3" key="1">
    <citation type="journal article" date="2003" name="Proc. Natl. Acad. Sci. U.S.A.">
        <title>Genome sequence of the cyanobacterium Prochlorococcus marinus SS120, a nearly minimal oxyphototrophic genome.</title>
        <authorList>
            <person name="Dufresne A."/>
            <person name="Salanoubat M."/>
            <person name="Partensky F."/>
            <person name="Artiguenave F."/>
            <person name="Axmann I.M."/>
            <person name="Barbe V."/>
            <person name="Duprat S."/>
            <person name="Galperin M.Y."/>
            <person name="Koonin E.V."/>
            <person name="Le Gall F."/>
            <person name="Makarova K.S."/>
            <person name="Ostrowski M."/>
            <person name="Oztas S."/>
            <person name="Robert C."/>
            <person name="Rogozin I.B."/>
            <person name="Scanlan D.J."/>
            <person name="Tandeau de Marsac N."/>
            <person name="Weissenbach J."/>
            <person name="Wincker P."/>
            <person name="Wolf Y.I."/>
            <person name="Hess W.R."/>
        </authorList>
    </citation>
    <scope>NUCLEOTIDE SEQUENCE [LARGE SCALE GENOMIC DNA]</scope>
    <source>
        <strain evidence="3">SARG / CCMP1375 / SS120</strain>
    </source>
</reference>
<gene>
    <name evidence="2" type="ordered locus">Pro_1394</name>
</gene>
<proteinExistence type="predicted"/>
<sequence length="54" mass="6680">MHIYYIFLILIVLLISIASFRLYVVERFHHLSLNKRKIKKRRKKLLKNKKTNKI</sequence>
<feature type="transmembrane region" description="Helical" evidence="1">
    <location>
        <begin position="6"/>
        <end position="25"/>
    </location>
</feature>
<dbReference type="EnsemblBacteria" id="AAQ00438">
    <property type="protein sequence ID" value="AAQ00438"/>
    <property type="gene ID" value="Pro_1394"/>
</dbReference>
<dbReference type="STRING" id="167539.Pro_1394"/>
<accession>Q7VAR3</accession>
<organism evidence="2 3">
    <name type="scientific">Prochlorococcus marinus (strain SARG / CCMP1375 / SS120)</name>
    <dbReference type="NCBI Taxonomy" id="167539"/>
    <lineage>
        <taxon>Bacteria</taxon>
        <taxon>Bacillati</taxon>
        <taxon>Cyanobacteriota</taxon>
        <taxon>Cyanophyceae</taxon>
        <taxon>Synechococcales</taxon>
        <taxon>Prochlorococcaceae</taxon>
        <taxon>Prochlorococcus</taxon>
    </lineage>
</organism>
<name>Q7VAR3_PROMA</name>
<keyword evidence="1" id="KW-0812">Transmembrane</keyword>
<dbReference type="HOGENOM" id="CLU_3046846_0_0_3"/>
<evidence type="ECO:0000256" key="1">
    <source>
        <dbReference type="SAM" id="Phobius"/>
    </source>
</evidence>
<dbReference type="KEGG" id="pma:Pro_1394"/>
<keyword evidence="1" id="KW-1133">Transmembrane helix</keyword>
<keyword evidence="3" id="KW-1185">Reference proteome</keyword>
<evidence type="ECO:0000313" key="2">
    <source>
        <dbReference type="EMBL" id="AAQ00438.1"/>
    </source>
</evidence>
<dbReference type="Proteomes" id="UP000001420">
    <property type="component" value="Chromosome"/>
</dbReference>
<dbReference type="EMBL" id="AE017126">
    <property type="protein sequence ID" value="AAQ00438.1"/>
    <property type="molecule type" value="Genomic_DNA"/>
</dbReference>
<protein>
    <submittedName>
        <fullName evidence="2">Uncharacterized protein</fullName>
    </submittedName>
</protein>
<evidence type="ECO:0000313" key="3">
    <source>
        <dbReference type="Proteomes" id="UP000001420"/>
    </source>
</evidence>